<organism evidence="1 2">
    <name type="scientific">Yersinia kristensenii</name>
    <dbReference type="NCBI Taxonomy" id="28152"/>
    <lineage>
        <taxon>Bacteria</taxon>
        <taxon>Pseudomonadati</taxon>
        <taxon>Pseudomonadota</taxon>
        <taxon>Gammaproteobacteria</taxon>
        <taxon>Enterobacterales</taxon>
        <taxon>Yersiniaceae</taxon>
        <taxon>Yersinia</taxon>
    </lineage>
</organism>
<gene>
    <name evidence="1" type="ORF">CBW52_19285</name>
</gene>
<keyword evidence="2" id="KW-1185">Reference proteome</keyword>
<protein>
    <submittedName>
        <fullName evidence="1">Uncharacterized protein</fullName>
    </submittedName>
</protein>
<dbReference type="Proteomes" id="UP000195840">
    <property type="component" value="Unassembled WGS sequence"/>
</dbReference>
<dbReference type="AlphaFoldDB" id="A0AB73NK72"/>
<name>A0AB73NK72_YERKR</name>
<dbReference type="EMBL" id="NHOG01000026">
    <property type="protein sequence ID" value="OVZ78185.1"/>
    <property type="molecule type" value="Genomic_DNA"/>
</dbReference>
<evidence type="ECO:0000313" key="1">
    <source>
        <dbReference type="EMBL" id="OVZ78185.1"/>
    </source>
</evidence>
<evidence type="ECO:0000313" key="2">
    <source>
        <dbReference type="Proteomes" id="UP000195840"/>
    </source>
</evidence>
<comment type="caution">
    <text evidence="1">The sequence shown here is derived from an EMBL/GenBank/DDBJ whole genome shotgun (WGS) entry which is preliminary data.</text>
</comment>
<proteinExistence type="predicted"/>
<reference evidence="1 2" key="1">
    <citation type="submission" date="2017-05" db="EMBL/GenBank/DDBJ databases">
        <title>Whole genome sequencing of Yersinia kristensenii.</title>
        <authorList>
            <person name="Campioni F."/>
        </authorList>
    </citation>
    <scope>NUCLEOTIDE SEQUENCE [LARGE SCALE GENOMIC DNA]</scope>
    <source>
        <strain evidence="1 2">CFSAN060538</strain>
    </source>
</reference>
<sequence>MQHRNFCGAFFCPIPSTDLFLKPKCKRHLVLHRVKLKFKLLQRMPDISGFFRKQRSGLTTCPQPFL</sequence>
<accession>A0AB73NK72</accession>